<sequence>MIELGYRVSCPVWRKVRISLGHVERADLSKLLVNINRARNQVNEYASLKIQLLRIRW</sequence>
<protein>
    <submittedName>
        <fullName evidence="1">Uncharacterized protein</fullName>
    </submittedName>
</protein>
<comment type="caution">
    <text evidence="1">The sequence shown here is derived from an EMBL/GenBank/DDBJ whole genome shotgun (WGS) entry which is preliminary data.</text>
</comment>
<dbReference type="EMBL" id="JAWXXT010000001">
    <property type="protein sequence ID" value="MDX5976034.1"/>
    <property type="molecule type" value="Genomic_DNA"/>
</dbReference>
<dbReference type="GeneID" id="303163933"/>
<evidence type="ECO:0000313" key="2">
    <source>
        <dbReference type="Proteomes" id="UP001276761"/>
    </source>
</evidence>
<organism evidence="1 2">
    <name type="scientific">Vreelandella alkaliphila</name>
    <dbReference type="NCBI Taxonomy" id="272774"/>
    <lineage>
        <taxon>Bacteria</taxon>
        <taxon>Pseudomonadati</taxon>
        <taxon>Pseudomonadota</taxon>
        <taxon>Gammaproteobacteria</taxon>
        <taxon>Oceanospirillales</taxon>
        <taxon>Halomonadaceae</taxon>
        <taxon>Vreelandella</taxon>
    </lineage>
</organism>
<dbReference type="Proteomes" id="UP001276761">
    <property type="component" value="Unassembled WGS sequence"/>
</dbReference>
<reference evidence="1" key="1">
    <citation type="submission" date="2023-11" db="EMBL/GenBank/DDBJ databases">
        <title>MicrobeMod: A computational toolkit for identifying prokaryotic methylation and restriction-modification with nanopore sequencing.</title>
        <authorList>
            <person name="Crits-Christoph A."/>
            <person name="Kang S.C."/>
            <person name="Lee H."/>
            <person name="Ostrov N."/>
        </authorList>
    </citation>
    <scope>NUCLEOTIDE SEQUENCE</scope>
    <source>
        <strain evidence="1">ATCC BAA-953</strain>
    </source>
</reference>
<name>A0AAJ2VNU4_9GAMM</name>
<dbReference type="AlphaFoldDB" id="A0AAJ2VNU4"/>
<gene>
    <name evidence="1" type="ORF">SIL78_00490</name>
</gene>
<accession>A0AAJ2VNU4</accession>
<dbReference type="RefSeq" id="WP_167541175.1">
    <property type="nucleotide sequence ID" value="NZ_JABASV010000008.1"/>
</dbReference>
<proteinExistence type="predicted"/>
<evidence type="ECO:0000313" key="1">
    <source>
        <dbReference type="EMBL" id="MDX5976034.1"/>
    </source>
</evidence>